<dbReference type="InterPro" id="IPR001258">
    <property type="entry name" value="NHL_repeat"/>
</dbReference>
<dbReference type="PROSITE" id="PS51125">
    <property type="entry name" value="NHL"/>
    <property type="match status" value="2"/>
</dbReference>
<dbReference type="GO" id="GO:0046872">
    <property type="term" value="F:metal ion binding"/>
    <property type="evidence" value="ECO:0007669"/>
    <property type="project" value="UniProtKB-KW"/>
</dbReference>
<dbReference type="PANTHER" id="PTHR10680">
    <property type="entry name" value="PEPTIDYL-GLYCINE ALPHA-AMIDATING MONOOXYGENASE"/>
    <property type="match status" value="1"/>
</dbReference>
<reference evidence="13 14" key="1">
    <citation type="submission" date="2024-05" db="EMBL/GenBank/DDBJ databases">
        <authorList>
            <person name="Wallberg A."/>
        </authorList>
    </citation>
    <scope>NUCLEOTIDE SEQUENCE [LARGE SCALE GENOMIC DNA]</scope>
</reference>
<dbReference type="EC" id="4.3.2.5" evidence="1"/>
<dbReference type="PRINTS" id="PR00790">
    <property type="entry name" value="PAMONOXGNASE"/>
</dbReference>
<evidence type="ECO:0000256" key="8">
    <source>
        <dbReference type="PIRSR" id="PIRSR600720-1"/>
    </source>
</evidence>
<keyword evidence="7" id="KW-0456">Lyase</keyword>
<feature type="repeat" description="NHL" evidence="11">
    <location>
        <begin position="192"/>
        <end position="236"/>
    </location>
</feature>
<feature type="disulfide bond" evidence="10">
    <location>
        <begin position="206"/>
        <end position="226"/>
    </location>
</feature>
<evidence type="ECO:0000256" key="3">
    <source>
        <dbReference type="ARBA" id="ARBA00022729"/>
    </source>
</evidence>
<feature type="binding site" evidence="8">
    <location>
        <position position="108"/>
    </location>
    <ligand>
        <name>a protein</name>
        <dbReference type="ChEBI" id="CHEBI:16541"/>
    </ligand>
    <ligandPart>
        <name>C-terminal Xaa-(2S)-2-hydroxyglycine residue</name>
        <dbReference type="ChEBI" id="CHEBI:142768"/>
    </ligandPart>
</feature>
<keyword evidence="4" id="KW-0677">Repeat</keyword>
<feature type="signal peptide" evidence="12">
    <location>
        <begin position="1"/>
        <end position="18"/>
    </location>
</feature>
<comment type="caution">
    <text evidence="13">The sequence shown here is derived from an EMBL/GenBank/DDBJ whole genome shotgun (WGS) entry which is preliminary data.</text>
</comment>
<dbReference type="Pfam" id="PF01436">
    <property type="entry name" value="NHL"/>
    <property type="match status" value="2"/>
</dbReference>
<dbReference type="EMBL" id="CAXKWB010005629">
    <property type="protein sequence ID" value="CAL4079315.1"/>
    <property type="molecule type" value="Genomic_DNA"/>
</dbReference>
<dbReference type="InterPro" id="IPR000720">
    <property type="entry name" value="PHM/PAL"/>
</dbReference>
<evidence type="ECO:0000256" key="7">
    <source>
        <dbReference type="ARBA" id="ARBA00023239"/>
    </source>
</evidence>
<evidence type="ECO:0000256" key="10">
    <source>
        <dbReference type="PIRSR" id="PIRSR600720-3"/>
    </source>
</evidence>
<evidence type="ECO:0000313" key="14">
    <source>
        <dbReference type="Proteomes" id="UP001497623"/>
    </source>
</evidence>
<evidence type="ECO:0000256" key="5">
    <source>
        <dbReference type="ARBA" id="ARBA00023157"/>
    </source>
</evidence>
<feature type="binding site" evidence="9">
    <location>
        <position position="261"/>
    </location>
    <ligand>
        <name>Zn(2+)</name>
        <dbReference type="ChEBI" id="CHEBI:29105"/>
        <note>catalytic</note>
    </ligand>
</feature>
<dbReference type="GO" id="GO:0016020">
    <property type="term" value="C:membrane"/>
    <property type="evidence" value="ECO:0007669"/>
    <property type="project" value="InterPro"/>
</dbReference>
<dbReference type="GO" id="GO:0005576">
    <property type="term" value="C:extracellular region"/>
    <property type="evidence" value="ECO:0007669"/>
    <property type="project" value="TreeGrafter"/>
</dbReference>
<feature type="binding site" evidence="9">
    <location>
        <position position="158"/>
    </location>
    <ligand>
        <name>Zn(2+)</name>
        <dbReference type="ChEBI" id="CHEBI:29105"/>
        <note>catalytic</note>
    </ligand>
</feature>
<keyword evidence="6" id="KW-0325">Glycoprotein</keyword>
<dbReference type="CDD" id="cd14958">
    <property type="entry name" value="NHL_PAL_like"/>
    <property type="match status" value="1"/>
</dbReference>
<dbReference type="Gene3D" id="2.120.10.30">
    <property type="entry name" value="TolB, C-terminal domain"/>
    <property type="match status" value="1"/>
</dbReference>
<dbReference type="InterPro" id="IPR011042">
    <property type="entry name" value="6-blade_b-propeller_TolB-like"/>
</dbReference>
<keyword evidence="3 12" id="KW-0732">Signal</keyword>
<evidence type="ECO:0000256" key="4">
    <source>
        <dbReference type="ARBA" id="ARBA00022737"/>
    </source>
</evidence>
<evidence type="ECO:0000256" key="9">
    <source>
        <dbReference type="PIRSR" id="PIRSR600720-2"/>
    </source>
</evidence>
<name>A0AAV2QEE8_MEGNR</name>
<comment type="cofactor">
    <cofactor evidence="9">
        <name>Zn(2+)</name>
        <dbReference type="ChEBI" id="CHEBI:29105"/>
    </cofactor>
    <text evidence="9">Binds one Zn(2+) ion per subunit.</text>
</comment>
<dbReference type="GO" id="GO:0006518">
    <property type="term" value="P:peptide metabolic process"/>
    <property type="evidence" value="ECO:0007669"/>
    <property type="project" value="InterPro"/>
</dbReference>
<proteinExistence type="predicted"/>
<dbReference type="SUPFAM" id="SSF101898">
    <property type="entry name" value="NHL repeat"/>
    <property type="match status" value="1"/>
</dbReference>
<feature type="binding site" evidence="8">
    <location>
        <position position="277"/>
    </location>
    <ligand>
        <name>a protein</name>
        <dbReference type="ChEBI" id="CHEBI:16541"/>
    </ligand>
    <ligandPart>
        <name>C-terminal Xaa-(2S)-2-hydroxyglycine residue</name>
        <dbReference type="ChEBI" id="CHEBI:142768"/>
    </ligandPart>
</feature>
<evidence type="ECO:0000256" key="1">
    <source>
        <dbReference type="ARBA" id="ARBA00012343"/>
    </source>
</evidence>
<dbReference type="GO" id="GO:0004598">
    <property type="term" value="F:peptidylamidoglycolate lyase activity"/>
    <property type="evidence" value="ECO:0007669"/>
    <property type="project" value="UniProtKB-EC"/>
</dbReference>
<keyword evidence="9" id="KW-0862">Zinc</keyword>
<accession>A0AAV2QEE8</accession>
<organism evidence="13 14">
    <name type="scientific">Meganyctiphanes norvegica</name>
    <name type="common">Northern krill</name>
    <name type="synonym">Thysanopoda norvegica</name>
    <dbReference type="NCBI Taxonomy" id="48144"/>
    <lineage>
        <taxon>Eukaryota</taxon>
        <taxon>Metazoa</taxon>
        <taxon>Ecdysozoa</taxon>
        <taxon>Arthropoda</taxon>
        <taxon>Crustacea</taxon>
        <taxon>Multicrustacea</taxon>
        <taxon>Malacostraca</taxon>
        <taxon>Eumalacostraca</taxon>
        <taxon>Eucarida</taxon>
        <taxon>Euphausiacea</taxon>
        <taxon>Euphausiidae</taxon>
        <taxon>Meganyctiphanes</taxon>
    </lineage>
</organism>
<evidence type="ECO:0000256" key="12">
    <source>
        <dbReference type="SAM" id="SignalP"/>
    </source>
</evidence>
<feature type="binding site" evidence="9">
    <location>
        <position position="359"/>
    </location>
    <ligand>
        <name>Zn(2+)</name>
        <dbReference type="ChEBI" id="CHEBI:29105"/>
        <note>catalytic</note>
    </ligand>
</feature>
<keyword evidence="5 10" id="KW-1015">Disulfide bond</keyword>
<feature type="chain" id="PRO_5043337662" description="peptidylamidoglycolate lyase" evidence="12">
    <location>
        <begin position="19"/>
        <end position="390"/>
    </location>
</feature>
<evidence type="ECO:0000256" key="6">
    <source>
        <dbReference type="ARBA" id="ARBA00023180"/>
    </source>
</evidence>
<evidence type="ECO:0000256" key="11">
    <source>
        <dbReference type="PROSITE-ProRule" id="PRU00504"/>
    </source>
</evidence>
<feature type="disulfide bond" evidence="10">
    <location>
        <begin position="273"/>
        <end position="284"/>
    </location>
</feature>
<protein>
    <recommendedName>
        <fullName evidence="1">peptidylamidoglycolate lyase</fullName>
        <ecNumber evidence="1">4.3.2.5</ecNumber>
    </recommendedName>
</protein>
<feature type="repeat" description="NHL" evidence="11">
    <location>
        <begin position="143"/>
        <end position="184"/>
    </location>
</feature>
<sequence>MLGSTVVLCLWLPTALHALNLDQLYRHQRLPYDTPQLQQFSPWEPVYGDDAIVSELEEMLDGSAVNQKMSSNTPHPREVIGWSPEEDKLGQVTGITVDTEGRPILLHRGGRVWDQGSFNSSHHFQGGSLLDEDVVLVLDEGTGHVLSSWGRGLFLMPHGITVDAQGNTWITDVAKHQVFKFAPGSTEASLTLGKAGEPGTDDHHFCQPASVAVATSGDFFVADGYCNARVMKFSPTGELIGTFGQGSDSSSPEVPVLSVPHGLALDESRDTLCIADREHRRVICIRAGLQNNDDFQQPPLLTLQEPNQGRVFDVATINGIVVGVAGSQMEGGARGFTASLDNGELMDVWEPVEGFSNPHAITVSPDGSSIYVAEIGPNRVWKFVLELSYY</sequence>
<keyword evidence="14" id="KW-1185">Reference proteome</keyword>
<dbReference type="AlphaFoldDB" id="A0AAV2QEE8"/>
<feature type="binding site" evidence="8">
    <location>
        <position position="225"/>
    </location>
    <ligand>
        <name>a protein</name>
        <dbReference type="ChEBI" id="CHEBI:16541"/>
    </ligand>
    <ligandPart>
        <name>C-terminal Xaa-(2S)-2-hydroxyglycine residue</name>
        <dbReference type="ChEBI" id="CHEBI:142768"/>
    </ligandPart>
</feature>
<dbReference type="PANTHER" id="PTHR10680:SF36">
    <property type="entry name" value="PEPTIDYL-ALPHA-HYDROXYGLYCINE ALPHA-AMIDATING LYASE 1"/>
    <property type="match status" value="1"/>
</dbReference>
<keyword evidence="2 9" id="KW-0479">Metal-binding</keyword>
<evidence type="ECO:0000313" key="13">
    <source>
        <dbReference type="EMBL" id="CAL4079315.1"/>
    </source>
</evidence>
<dbReference type="Proteomes" id="UP001497623">
    <property type="component" value="Unassembled WGS sequence"/>
</dbReference>
<gene>
    <name evidence="13" type="ORF">MNOR_LOCUS10919</name>
</gene>
<evidence type="ECO:0000256" key="2">
    <source>
        <dbReference type="ARBA" id="ARBA00022723"/>
    </source>
</evidence>